<dbReference type="Proteomes" id="UP000298652">
    <property type="component" value="Chromosome 5"/>
</dbReference>
<dbReference type="InterPro" id="IPR004088">
    <property type="entry name" value="KH_dom_type_1"/>
</dbReference>
<keyword evidence="1" id="KW-0378">Hydrolase</keyword>
<dbReference type="Pfam" id="PF00013">
    <property type="entry name" value="KH_1"/>
    <property type="match status" value="2"/>
</dbReference>
<feature type="compositionally biased region" description="Polar residues" evidence="3">
    <location>
        <begin position="509"/>
        <end position="520"/>
    </location>
</feature>
<dbReference type="Pfam" id="PF00271">
    <property type="entry name" value="Helicase_C"/>
    <property type="match status" value="1"/>
</dbReference>
<feature type="compositionally biased region" description="Basic and acidic residues" evidence="3">
    <location>
        <begin position="489"/>
        <end position="505"/>
    </location>
</feature>
<dbReference type="GO" id="GO:0016787">
    <property type="term" value="F:hydrolase activity"/>
    <property type="evidence" value="ECO:0007669"/>
    <property type="project" value="UniProtKB-KW"/>
</dbReference>
<dbReference type="AlphaFoldDB" id="A0A4U6UD15"/>
<reference evidence="5" key="1">
    <citation type="submission" date="2019-03" db="EMBL/GenBank/DDBJ databases">
        <title>WGS assembly of Setaria viridis.</title>
        <authorList>
            <person name="Huang P."/>
            <person name="Jenkins J."/>
            <person name="Grimwood J."/>
            <person name="Barry K."/>
            <person name="Healey A."/>
            <person name="Mamidi S."/>
            <person name="Sreedasyam A."/>
            <person name="Shu S."/>
            <person name="Feldman M."/>
            <person name="Wu J."/>
            <person name="Yu Y."/>
            <person name="Chen C."/>
            <person name="Johnson J."/>
            <person name="Rokhsar D."/>
            <person name="Baxter I."/>
            <person name="Schmutz J."/>
            <person name="Brutnell T."/>
            <person name="Kellogg E."/>
        </authorList>
    </citation>
    <scope>NUCLEOTIDE SEQUENCE [LARGE SCALE GENOMIC DNA]</scope>
</reference>
<dbReference type="InterPro" id="IPR036612">
    <property type="entry name" value="KH_dom_type_1_sf"/>
</dbReference>
<dbReference type="PROSITE" id="PS51194">
    <property type="entry name" value="HELICASE_CTER"/>
    <property type="match status" value="1"/>
</dbReference>
<accession>A0A4U6UD15</accession>
<dbReference type="SMART" id="SM00490">
    <property type="entry name" value="HELICc"/>
    <property type="match status" value="1"/>
</dbReference>
<dbReference type="GO" id="GO:0015616">
    <property type="term" value="F:DNA translocase activity"/>
    <property type="evidence" value="ECO:0007669"/>
    <property type="project" value="TreeGrafter"/>
</dbReference>
<name>A0A4U6UD15_SETVI</name>
<dbReference type="PANTHER" id="PTHR45629">
    <property type="entry name" value="SNF2/RAD54 FAMILY MEMBER"/>
    <property type="match status" value="1"/>
</dbReference>
<dbReference type="SUPFAM" id="SSF54791">
    <property type="entry name" value="Eukaryotic type KH-domain (KH-domain type I)"/>
    <property type="match status" value="2"/>
</dbReference>
<dbReference type="Gene3D" id="3.40.50.300">
    <property type="entry name" value="P-loop containing nucleotide triphosphate hydrolases"/>
    <property type="match status" value="1"/>
</dbReference>
<evidence type="ECO:0000256" key="3">
    <source>
        <dbReference type="SAM" id="MobiDB-lite"/>
    </source>
</evidence>
<feature type="domain" description="Helicase C-terminal" evidence="4">
    <location>
        <begin position="20"/>
        <end position="196"/>
    </location>
</feature>
<evidence type="ECO:0000256" key="1">
    <source>
        <dbReference type="ARBA" id="ARBA00022801"/>
    </source>
</evidence>
<keyword evidence="6" id="KW-1185">Reference proteome</keyword>
<sequence>MKFGKNIKIHARFPSSWILWHNELFEEEKAEKKKDLGMRKNKNLKILIFSQFISMLDRIEIALKAIGKEGDTIRIDGSMERTERDQKIKKFSSQVEDAPKIFLLSARVGGEGLNLTAATRVIIVDPSWNISDDNQIADRVFRIGQKEDVTVYRLVTCMTIEEDIYKTQILKGNLARAILEGKVCSPLVELEDRKFIRLPECGFNSSKTQQLLETLMGDILEMRSRHQRFLQKHHLVAGLTNQEVISSHEEISLIDLPLSESSDEEASSSEERHATKASKGAKSYKQERQNVRSLNEKPKSCHHSKKRDDASLEHEEDSLTTTSRRIYIPANKVGALIGTGGHTIERIKIRSSAIIRINPDGHWRGKFPDPCPVEIRGTLREITTAVQLITEAVSKENETYIEGATDGGVEIHFSVPQHMIGLIIGSGGRRVQSIEHESGARISHIKHESKFRIRGTLEEVNNAKGIMSDIINKHAGSSSYGGEGKRILKQDHKAQVSGESTHDRPPGSFYTTRATGLSSGRGSGHMYRSAMDHTLRPPQGMPSPRARSEYYGERGTGIAFSPPGNFEHQLEGQNYHPRIGPEDCRDQIQDTVLWPGEEPPTKG</sequence>
<evidence type="ECO:0000259" key="4">
    <source>
        <dbReference type="PROSITE" id="PS51194"/>
    </source>
</evidence>
<keyword evidence="2" id="KW-0694">RNA-binding</keyword>
<dbReference type="InterPro" id="IPR001650">
    <property type="entry name" value="Helicase_C-like"/>
</dbReference>
<dbReference type="EMBL" id="CM016556">
    <property type="protein sequence ID" value="TKW13758.1"/>
    <property type="molecule type" value="Genomic_DNA"/>
</dbReference>
<dbReference type="InterPro" id="IPR004087">
    <property type="entry name" value="KH_dom"/>
</dbReference>
<feature type="region of interest" description="Disordered" evidence="3">
    <location>
        <begin position="256"/>
        <end position="320"/>
    </location>
</feature>
<dbReference type="SUPFAM" id="SSF52540">
    <property type="entry name" value="P-loop containing nucleoside triphosphate hydrolases"/>
    <property type="match status" value="1"/>
</dbReference>
<gene>
    <name evidence="5" type="ORF">SEVIR_5G121850v2</name>
</gene>
<dbReference type="CDD" id="cd00105">
    <property type="entry name" value="KH-I"/>
    <property type="match status" value="2"/>
</dbReference>
<evidence type="ECO:0000313" key="5">
    <source>
        <dbReference type="EMBL" id="TKW13758.1"/>
    </source>
</evidence>
<dbReference type="InterPro" id="IPR049730">
    <property type="entry name" value="SNF2/RAD54-like_C"/>
</dbReference>
<dbReference type="Gramene" id="TKW13758">
    <property type="protein sequence ID" value="TKW13758"/>
    <property type="gene ID" value="SEVIR_5G121850v2"/>
</dbReference>
<feature type="region of interest" description="Disordered" evidence="3">
    <location>
        <begin position="562"/>
        <end position="583"/>
    </location>
</feature>
<evidence type="ECO:0000313" key="6">
    <source>
        <dbReference type="Proteomes" id="UP000298652"/>
    </source>
</evidence>
<dbReference type="InterPro" id="IPR050496">
    <property type="entry name" value="SNF2_RAD54_helicase_repair"/>
</dbReference>
<feature type="compositionally biased region" description="Basic and acidic residues" evidence="3">
    <location>
        <begin position="284"/>
        <end position="299"/>
    </location>
</feature>
<evidence type="ECO:0000256" key="2">
    <source>
        <dbReference type="PROSITE-ProRule" id="PRU00117"/>
    </source>
</evidence>
<protein>
    <recommendedName>
        <fullName evidence="4">Helicase C-terminal domain-containing protein</fullName>
    </recommendedName>
</protein>
<feature type="region of interest" description="Disordered" evidence="3">
    <location>
        <begin position="489"/>
        <end position="543"/>
    </location>
</feature>
<dbReference type="CDD" id="cd18793">
    <property type="entry name" value="SF2_C_SNF"/>
    <property type="match status" value="1"/>
</dbReference>
<dbReference type="PROSITE" id="PS50084">
    <property type="entry name" value="KH_TYPE_1"/>
    <property type="match status" value="2"/>
</dbReference>
<dbReference type="InterPro" id="IPR027417">
    <property type="entry name" value="P-loop_NTPase"/>
</dbReference>
<dbReference type="Gene3D" id="3.30.1370.10">
    <property type="entry name" value="K Homology domain, type 1"/>
    <property type="match status" value="2"/>
</dbReference>
<dbReference type="SMART" id="SM00322">
    <property type="entry name" value="KH"/>
    <property type="match status" value="2"/>
</dbReference>
<dbReference type="GO" id="GO:0003723">
    <property type="term" value="F:RNA binding"/>
    <property type="evidence" value="ECO:0007669"/>
    <property type="project" value="UniProtKB-UniRule"/>
</dbReference>
<proteinExistence type="predicted"/>
<dbReference type="PANTHER" id="PTHR45629:SF7">
    <property type="entry name" value="DNA EXCISION REPAIR PROTEIN ERCC-6-RELATED"/>
    <property type="match status" value="1"/>
</dbReference>
<organism evidence="5 6">
    <name type="scientific">Setaria viridis</name>
    <name type="common">Green bristlegrass</name>
    <name type="synonym">Setaria italica subsp. viridis</name>
    <dbReference type="NCBI Taxonomy" id="4556"/>
    <lineage>
        <taxon>Eukaryota</taxon>
        <taxon>Viridiplantae</taxon>
        <taxon>Streptophyta</taxon>
        <taxon>Embryophyta</taxon>
        <taxon>Tracheophyta</taxon>
        <taxon>Spermatophyta</taxon>
        <taxon>Magnoliopsida</taxon>
        <taxon>Liliopsida</taxon>
        <taxon>Poales</taxon>
        <taxon>Poaceae</taxon>
        <taxon>PACMAD clade</taxon>
        <taxon>Panicoideae</taxon>
        <taxon>Panicodae</taxon>
        <taxon>Paniceae</taxon>
        <taxon>Cenchrinae</taxon>
        <taxon>Setaria</taxon>
    </lineage>
</organism>